<comment type="caution">
    <text evidence="1">The sequence shown here is derived from an EMBL/GenBank/DDBJ whole genome shotgun (WGS) entry which is preliminary data.</text>
</comment>
<evidence type="ECO:0000313" key="2">
    <source>
        <dbReference type="Proteomes" id="UP000298663"/>
    </source>
</evidence>
<proteinExistence type="predicted"/>
<dbReference type="AlphaFoldDB" id="A0A4U5M0Q5"/>
<gene>
    <name evidence="1" type="ORF">L596_026222</name>
</gene>
<reference evidence="1 2" key="2">
    <citation type="journal article" date="2019" name="G3 (Bethesda)">
        <title>Hybrid Assembly of the Genome of the Entomopathogenic Nematode Steinernema carpocapsae Identifies the X-Chromosome.</title>
        <authorList>
            <person name="Serra L."/>
            <person name="Macchietto M."/>
            <person name="Macias-Munoz A."/>
            <person name="McGill C.J."/>
            <person name="Rodriguez I.M."/>
            <person name="Rodriguez B."/>
            <person name="Murad R."/>
            <person name="Mortazavi A."/>
        </authorList>
    </citation>
    <scope>NUCLEOTIDE SEQUENCE [LARGE SCALE GENOMIC DNA]</scope>
    <source>
        <strain evidence="1 2">ALL</strain>
    </source>
</reference>
<reference evidence="1 2" key="1">
    <citation type="journal article" date="2015" name="Genome Biol.">
        <title>Comparative genomics of Steinernema reveals deeply conserved gene regulatory networks.</title>
        <authorList>
            <person name="Dillman A.R."/>
            <person name="Macchietto M."/>
            <person name="Porter C.F."/>
            <person name="Rogers A."/>
            <person name="Williams B."/>
            <person name="Antoshechkin I."/>
            <person name="Lee M.M."/>
            <person name="Goodwin Z."/>
            <person name="Lu X."/>
            <person name="Lewis E.E."/>
            <person name="Goodrich-Blair H."/>
            <person name="Stock S.P."/>
            <person name="Adams B.J."/>
            <person name="Sternberg P.W."/>
            <person name="Mortazavi A."/>
        </authorList>
    </citation>
    <scope>NUCLEOTIDE SEQUENCE [LARGE SCALE GENOMIC DNA]</scope>
    <source>
        <strain evidence="1 2">ALL</strain>
    </source>
</reference>
<protein>
    <submittedName>
        <fullName evidence="1">Uncharacterized protein</fullName>
    </submittedName>
</protein>
<accession>A0A4U5M0Q5</accession>
<name>A0A4U5M0Q5_STECR</name>
<organism evidence="1 2">
    <name type="scientific">Steinernema carpocapsae</name>
    <name type="common">Entomopathogenic nematode</name>
    <dbReference type="NCBI Taxonomy" id="34508"/>
    <lineage>
        <taxon>Eukaryota</taxon>
        <taxon>Metazoa</taxon>
        <taxon>Ecdysozoa</taxon>
        <taxon>Nematoda</taxon>
        <taxon>Chromadorea</taxon>
        <taxon>Rhabditida</taxon>
        <taxon>Tylenchina</taxon>
        <taxon>Panagrolaimomorpha</taxon>
        <taxon>Strongyloidoidea</taxon>
        <taxon>Steinernematidae</taxon>
        <taxon>Steinernema</taxon>
    </lineage>
</organism>
<evidence type="ECO:0000313" key="1">
    <source>
        <dbReference type="EMBL" id="TKR62234.1"/>
    </source>
</evidence>
<keyword evidence="2" id="KW-1185">Reference proteome</keyword>
<dbReference type="EMBL" id="AZBU02000010">
    <property type="protein sequence ID" value="TKR62234.1"/>
    <property type="molecule type" value="Genomic_DNA"/>
</dbReference>
<dbReference type="Proteomes" id="UP000298663">
    <property type="component" value="Unassembled WGS sequence"/>
</dbReference>
<sequence>MFIQGVYCILNLRMSTGNPITEKLRICAREIYVGRKQSKSQEKSKSTPQFLQRFRKARPVQSYKGRNSAAQICRRCGAGNPYYVA</sequence>